<dbReference type="EMBL" id="JH793827">
    <property type="protein sequence ID" value="ELQ39257.1"/>
    <property type="molecule type" value="Genomic_DNA"/>
</dbReference>
<dbReference type="GO" id="GO:0051123">
    <property type="term" value="P:RNA polymerase II preinitiation complex assembly"/>
    <property type="evidence" value="ECO:0007669"/>
    <property type="project" value="InterPro"/>
</dbReference>
<name>A0AA97PLP7_PYRO3</name>
<dbReference type="InterPro" id="IPR006809">
    <property type="entry name" value="TAFII28_dom"/>
</dbReference>
<reference evidence="8" key="1">
    <citation type="journal article" date="2012" name="PLoS Genet.">
        <title>Comparative analysis of the genomes of two field isolates of the rice blast fungus Magnaporthe oryzae.</title>
        <authorList>
            <person name="Xue M."/>
            <person name="Yang J."/>
            <person name="Li Z."/>
            <person name="Hu S."/>
            <person name="Yao N."/>
            <person name="Dean R.A."/>
            <person name="Zhao W."/>
            <person name="Shen M."/>
            <person name="Zhang H."/>
            <person name="Li C."/>
            <person name="Liu L."/>
            <person name="Cao L."/>
            <person name="Xu X."/>
            <person name="Xing Y."/>
            <person name="Hsiang T."/>
            <person name="Zhang Z."/>
            <person name="Xu J.R."/>
            <person name="Peng Y.L."/>
        </authorList>
    </citation>
    <scope>NUCLEOTIDE SEQUENCE</scope>
    <source>
        <strain evidence="8">Y34</strain>
    </source>
</reference>
<dbReference type="InterPro" id="IPR045127">
    <property type="entry name" value="TAF11-like"/>
</dbReference>
<evidence type="ECO:0000256" key="5">
    <source>
        <dbReference type="ARBA" id="ARBA00023242"/>
    </source>
</evidence>
<comment type="subcellular location">
    <subcellularLocation>
        <location evidence="1">Nucleus</location>
    </subcellularLocation>
</comment>
<keyword evidence="4" id="KW-0804">Transcription</keyword>
<evidence type="ECO:0000256" key="6">
    <source>
        <dbReference type="SAM" id="MobiDB-lite"/>
    </source>
</evidence>
<dbReference type="InterPro" id="IPR009072">
    <property type="entry name" value="Histone-fold"/>
</dbReference>
<dbReference type="GO" id="GO:0005669">
    <property type="term" value="C:transcription factor TFIID complex"/>
    <property type="evidence" value="ECO:0007669"/>
    <property type="project" value="InterPro"/>
</dbReference>
<organism evidence="8">
    <name type="scientific">Pyricularia oryzae (strain Y34)</name>
    <name type="common">Rice blast fungus</name>
    <name type="synonym">Magnaporthe oryzae</name>
    <dbReference type="NCBI Taxonomy" id="1143189"/>
    <lineage>
        <taxon>Eukaryota</taxon>
        <taxon>Fungi</taxon>
        <taxon>Dikarya</taxon>
        <taxon>Ascomycota</taxon>
        <taxon>Pezizomycotina</taxon>
        <taxon>Sordariomycetes</taxon>
        <taxon>Sordariomycetidae</taxon>
        <taxon>Magnaporthales</taxon>
        <taxon>Pyriculariaceae</taxon>
        <taxon>Pyricularia</taxon>
    </lineage>
</organism>
<accession>A0AA97PLP7</accession>
<evidence type="ECO:0000256" key="4">
    <source>
        <dbReference type="ARBA" id="ARBA00023163"/>
    </source>
</evidence>
<protein>
    <recommendedName>
        <fullName evidence="7">TAFII28-like protein domain-containing protein</fullName>
    </recommendedName>
</protein>
<dbReference type="Gene3D" id="1.10.20.10">
    <property type="entry name" value="Histone, subunit A"/>
    <property type="match status" value="1"/>
</dbReference>
<dbReference type="AlphaFoldDB" id="A0AA97PLP7"/>
<feature type="compositionally biased region" description="Low complexity" evidence="6">
    <location>
        <begin position="214"/>
        <end position="224"/>
    </location>
</feature>
<feature type="domain" description="TAFII28-like protein" evidence="7">
    <location>
        <begin position="284"/>
        <end position="355"/>
    </location>
</feature>
<feature type="compositionally biased region" description="Low complexity" evidence="6">
    <location>
        <begin position="395"/>
        <end position="405"/>
    </location>
</feature>
<dbReference type="GO" id="GO:0046982">
    <property type="term" value="F:protein heterodimerization activity"/>
    <property type="evidence" value="ECO:0007669"/>
    <property type="project" value="InterPro"/>
</dbReference>
<keyword evidence="5" id="KW-0539">Nucleus</keyword>
<dbReference type="SUPFAM" id="SSF47113">
    <property type="entry name" value="Histone-fold"/>
    <property type="match status" value="1"/>
</dbReference>
<feature type="compositionally biased region" description="Basic and acidic residues" evidence="6">
    <location>
        <begin position="424"/>
        <end position="447"/>
    </location>
</feature>
<feature type="compositionally biased region" description="Polar residues" evidence="6">
    <location>
        <begin position="76"/>
        <end position="86"/>
    </location>
</feature>
<feature type="region of interest" description="Disordered" evidence="6">
    <location>
        <begin position="113"/>
        <end position="260"/>
    </location>
</feature>
<evidence type="ECO:0000256" key="2">
    <source>
        <dbReference type="ARBA" id="ARBA00009788"/>
    </source>
</evidence>
<evidence type="ECO:0000313" key="8">
    <source>
        <dbReference type="EMBL" id="ELQ39257.1"/>
    </source>
</evidence>
<gene>
    <name evidence="8" type="ORF">OOU_Y34scaffold00511g48</name>
</gene>
<feature type="compositionally biased region" description="Low complexity" evidence="6">
    <location>
        <begin position="179"/>
        <end position="194"/>
    </location>
</feature>
<dbReference type="Pfam" id="PF04719">
    <property type="entry name" value="TAFII28"/>
    <property type="match status" value="1"/>
</dbReference>
<sequence>MLGAFAGTVPPVRYYTCPARHVSFGRAQVLHSKLGRELQHHTRKDILAINGVLSISIIGASFFERGYPSRVGNTMASPPAYTQSPIALSPPQPSNSQLPLTAAALRNNASAVIGHKKRPSIAGDGNTAPSVNKRRKASTMSVTSVPPGSAHPLRQTSFPPEDMGGPRSPSAFSDNMSIVSGSQVSAVGSGVGPLLKKKRGRKSKAEKAREAELAKATGSSAAPSVGGGAGGGAADGKSVAGGGKGGEEHAEEEEDNEDNVHMSITSAKRSEAQAQEEKRLRAMLTRCMDADQFDRYSNWRAAKLPDPVVRRIVNATVSQSVPLQVVTAVRTVTKFYLCDIIMIARQVQAEWIASGEEPQAAPVTENEDGSFEVGEEIPWPGQVMSAAEEEAAEEAAAASQADSSATLNNSFPEGGAASASFASRIDERDRQKREVILREPPRGPLRPDHLREALVLRA</sequence>
<dbReference type="GO" id="GO:0016251">
    <property type="term" value="F:RNA polymerase II general transcription initiation factor activity"/>
    <property type="evidence" value="ECO:0007669"/>
    <property type="project" value="TreeGrafter"/>
</dbReference>
<feature type="compositionally biased region" description="Gly residues" evidence="6">
    <location>
        <begin position="225"/>
        <end position="244"/>
    </location>
</feature>
<dbReference type="PANTHER" id="PTHR13218">
    <property type="entry name" value="TRANSCRIPTION INITIATION FACTOR TFIID SUBUNIT 11-RELATED"/>
    <property type="match status" value="1"/>
</dbReference>
<feature type="compositionally biased region" description="Basic and acidic residues" evidence="6">
    <location>
        <begin position="203"/>
        <end position="213"/>
    </location>
</feature>
<comment type="similarity">
    <text evidence="2">Belongs to the TAF11 family.</text>
</comment>
<proteinExistence type="inferred from homology"/>
<evidence type="ECO:0000256" key="3">
    <source>
        <dbReference type="ARBA" id="ARBA00023015"/>
    </source>
</evidence>
<feature type="region of interest" description="Disordered" evidence="6">
    <location>
        <begin position="395"/>
        <end position="447"/>
    </location>
</feature>
<dbReference type="Proteomes" id="UP000011086">
    <property type="component" value="Unassembled WGS sequence"/>
</dbReference>
<feature type="region of interest" description="Disordered" evidence="6">
    <location>
        <begin position="76"/>
        <end position="95"/>
    </location>
</feature>
<dbReference type="PANTHER" id="PTHR13218:SF8">
    <property type="entry name" value="TRANSCRIPTION INITIATION FACTOR TFIID SUBUNIT 11"/>
    <property type="match status" value="1"/>
</dbReference>
<evidence type="ECO:0000256" key="1">
    <source>
        <dbReference type="ARBA" id="ARBA00004123"/>
    </source>
</evidence>
<keyword evidence="3" id="KW-0805">Transcription regulation</keyword>
<evidence type="ECO:0000259" key="7">
    <source>
        <dbReference type="Pfam" id="PF04719"/>
    </source>
</evidence>